<dbReference type="SMART" id="SM00725">
    <property type="entry name" value="NEAT"/>
    <property type="match status" value="3"/>
</dbReference>
<dbReference type="PANTHER" id="PTHR37824">
    <property type="entry name" value="IRON-REGULATED SURFACE DETERMINANT PROTEIN C"/>
    <property type="match status" value="1"/>
</dbReference>
<evidence type="ECO:0000256" key="5">
    <source>
        <dbReference type="ARBA" id="ARBA00023088"/>
    </source>
</evidence>
<dbReference type="Gene3D" id="2.60.40.1850">
    <property type="match status" value="3"/>
</dbReference>
<organism evidence="10 11">
    <name type="scientific">Ornithinibacillus halophilus</name>
    <dbReference type="NCBI Taxonomy" id="930117"/>
    <lineage>
        <taxon>Bacteria</taxon>
        <taxon>Bacillati</taxon>
        <taxon>Bacillota</taxon>
        <taxon>Bacilli</taxon>
        <taxon>Bacillales</taxon>
        <taxon>Bacillaceae</taxon>
        <taxon>Ornithinibacillus</taxon>
    </lineage>
</organism>
<evidence type="ECO:0000256" key="3">
    <source>
        <dbReference type="ARBA" id="ARBA00022525"/>
    </source>
</evidence>
<evidence type="ECO:0000313" key="10">
    <source>
        <dbReference type="EMBL" id="SHG51646.1"/>
    </source>
</evidence>
<keyword evidence="5" id="KW-0572">Peptidoglycan-anchor</keyword>
<evidence type="ECO:0000256" key="4">
    <source>
        <dbReference type="ARBA" id="ARBA00022729"/>
    </source>
</evidence>
<dbReference type="Proteomes" id="UP000183988">
    <property type="component" value="Unassembled WGS sequence"/>
</dbReference>
<keyword evidence="4 8" id="KW-0732">Signal</keyword>
<evidence type="ECO:0000256" key="7">
    <source>
        <dbReference type="SAM" id="Phobius"/>
    </source>
</evidence>
<keyword evidence="7" id="KW-1133">Transmembrane helix</keyword>
<feature type="domain" description="NEAT" evidence="9">
    <location>
        <begin position="32"/>
        <end position="155"/>
    </location>
</feature>
<feature type="domain" description="NEAT" evidence="9">
    <location>
        <begin position="358"/>
        <end position="484"/>
    </location>
</feature>
<keyword evidence="7" id="KW-0812">Transmembrane</keyword>
<dbReference type="STRING" id="930117.SAMN05216225_103813"/>
<evidence type="ECO:0000256" key="1">
    <source>
        <dbReference type="ARBA" id="ARBA00004168"/>
    </source>
</evidence>
<keyword evidence="3" id="KW-0964">Secreted</keyword>
<dbReference type="AlphaFoldDB" id="A0A1M5KFM1"/>
<feature type="signal peptide" evidence="8">
    <location>
        <begin position="1"/>
        <end position="22"/>
    </location>
</feature>
<evidence type="ECO:0000259" key="9">
    <source>
        <dbReference type="PROSITE" id="PS50978"/>
    </source>
</evidence>
<keyword evidence="2" id="KW-0134">Cell wall</keyword>
<proteinExistence type="predicted"/>
<dbReference type="EMBL" id="FQVW01000038">
    <property type="protein sequence ID" value="SHG51646.1"/>
    <property type="molecule type" value="Genomic_DNA"/>
</dbReference>
<gene>
    <name evidence="10" type="ORF">SAMN05216225_103813</name>
</gene>
<accession>A0A1M5KFM1</accession>
<sequence>MNKRFKLVVALLLAIFTLPVFGNAVFAESTDFEDGEHEINYIILKSDSNDISSAAKSFVKPAKLIVEQGTKIVQIGFKGSSMITELEMQEVDFEVTRNTEENIGVLEIELLDGELTDTLFMDMVIDTSLFGGPGIMPHKDVRLFLNVDSIEDIPEEQLEASIKNEEQSEDENNEEITTDTEYYTIDFAALHAEEEKPSTMAGFMAKTAFVSEQDGKVAVTIGVADQTVTKLQLNGQDSVASEVKNATRFETFEFESLPASAEGYVEYQAPFGGDIHYGKADFRMVFDESTVEEADLEDQYANEYVPAPRPTPGQGEESKEETTEESKENTETTEDDKNVEKETEEVVKEEETKVDPFAPDKVYEINYSVKHATEDETSAADQFFVKPAKLLVKDGVNYIQLTVTNSDMIDSLTTENGDVVVVQKNADGSMVVQFKVDGNLADAITMDMHITVPNMYSMEHSARLFLDLDSQKEIATNDVKVAESANNNGITVNPKTGEDTNLLLYVFLLIGSAVPLFMIARKRLAQ</sequence>
<dbReference type="CDD" id="cd06920">
    <property type="entry name" value="NEAT"/>
    <property type="match status" value="2"/>
</dbReference>
<evidence type="ECO:0000256" key="6">
    <source>
        <dbReference type="SAM" id="MobiDB-lite"/>
    </source>
</evidence>
<dbReference type="OrthoDB" id="2413751at2"/>
<dbReference type="PROSITE" id="PS50978">
    <property type="entry name" value="NEAT"/>
    <property type="match status" value="2"/>
</dbReference>
<reference evidence="10 11" key="1">
    <citation type="submission" date="2016-11" db="EMBL/GenBank/DDBJ databases">
        <authorList>
            <person name="Jaros S."/>
            <person name="Januszkiewicz K."/>
            <person name="Wedrychowicz H."/>
        </authorList>
    </citation>
    <scope>NUCLEOTIDE SEQUENCE [LARGE SCALE GENOMIC DNA]</scope>
    <source>
        <strain evidence="10 11">IBRC-M 10683</strain>
    </source>
</reference>
<dbReference type="Pfam" id="PF05031">
    <property type="entry name" value="NEAT"/>
    <property type="match status" value="3"/>
</dbReference>
<name>A0A1M5KFM1_9BACI</name>
<dbReference type="SUPFAM" id="SSF158911">
    <property type="entry name" value="NEAT domain-like"/>
    <property type="match status" value="3"/>
</dbReference>
<feature type="compositionally biased region" description="Basic and acidic residues" evidence="6">
    <location>
        <begin position="316"/>
        <end position="354"/>
    </location>
</feature>
<feature type="region of interest" description="Disordered" evidence="6">
    <location>
        <begin position="303"/>
        <end position="354"/>
    </location>
</feature>
<keyword evidence="11" id="KW-1185">Reference proteome</keyword>
<feature type="transmembrane region" description="Helical" evidence="7">
    <location>
        <begin position="502"/>
        <end position="520"/>
    </location>
</feature>
<evidence type="ECO:0000313" key="11">
    <source>
        <dbReference type="Proteomes" id="UP000183988"/>
    </source>
</evidence>
<protein>
    <submittedName>
        <fullName evidence="10">Iron Transport-associated domain-containing protein</fullName>
    </submittedName>
</protein>
<feature type="chain" id="PRO_5039142979" evidence="8">
    <location>
        <begin position="23"/>
        <end position="526"/>
    </location>
</feature>
<dbReference type="PANTHER" id="PTHR37824:SF1">
    <property type="entry name" value="IRON-REGULATED SURFACE DETERMINANT PROTEIN C"/>
    <property type="match status" value="1"/>
</dbReference>
<dbReference type="InterPro" id="IPR050436">
    <property type="entry name" value="IsdA"/>
</dbReference>
<evidence type="ECO:0000256" key="2">
    <source>
        <dbReference type="ARBA" id="ARBA00022512"/>
    </source>
</evidence>
<dbReference type="RefSeq" id="WP_072891388.1">
    <property type="nucleotide sequence ID" value="NZ_FQVW01000038.1"/>
</dbReference>
<dbReference type="InterPro" id="IPR006635">
    <property type="entry name" value="NEAT_dom"/>
</dbReference>
<dbReference type="InterPro" id="IPR037250">
    <property type="entry name" value="NEAT_dom_sf"/>
</dbReference>
<keyword evidence="7" id="KW-0472">Membrane</keyword>
<evidence type="ECO:0000256" key="8">
    <source>
        <dbReference type="SAM" id="SignalP"/>
    </source>
</evidence>
<comment type="subcellular location">
    <subcellularLocation>
        <location evidence="1">Secreted</location>
        <location evidence="1">Cell wall</location>
        <topology evidence="1">Peptidoglycan-anchor</topology>
    </subcellularLocation>
</comment>